<evidence type="ECO:0000313" key="6">
    <source>
        <dbReference type="EMBL" id="CAB4343942.1"/>
    </source>
</evidence>
<evidence type="ECO:0000256" key="4">
    <source>
        <dbReference type="ARBA" id="ARBA00022801"/>
    </source>
</evidence>
<name>A0A6J6YWF7_9ZZZZ</name>
<dbReference type="Pfam" id="PF01850">
    <property type="entry name" value="PIN"/>
    <property type="match status" value="1"/>
</dbReference>
<evidence type="ECO:0000313" key="10">
    <source>
        <dbReference type="EMBL" id="CAB5026323.1"/>
    </source>
</evidence>
<dbReference type="EMBL" id="CAFBIX010000106">
    <property type="protein sequence ID" value="CAB4851311.1"/>
    <property type="molecule type" value="Genomic_DNA"/>
</dbReference>
<accession>A0A6J6YWF7</accession>
<keyword evidence="1" id="KW-1277">Toxin-antitoxin system</keyword>
<dbReference type="GO" id="GO:0046872">
    <property type="term" value="F:metal ion binding"/>
    <property type="evidence" value="ECO:0007669"/>
    <property type="project" value="UniProtKB-KW"/>
</dbReference>
<dbReference type="EMBL" id="CAFBPK010000023">
    <property type="protein sequence ID" value="CAB5026323.1"/>
    <property type="molecule type" value="Genomic_DNA"/>
</dbReference>
<dbReference type="SUPFAM" id="SSF88723">
    <property type="entry name" value="PIN domain-like"/>
    <property type="match status" value="1"/>
</dbReference>
<dbReference type="InterPro" id="IPR029060">
    <property type="entry name" value="PIN-like_dom_sf"/>
</dbReference>
<dbReference type="GO" id="GO:0004540">
    <property type="term" value="F:RNA nuclease activity"/>
    <property type="evidence" value="ECO:0007669"/>
    <property type="project" value="InterPro"/>
</dbReference>
<evidence type="ECO:0000256" key="2">
    <source>
        <dbReference type="ARBA" id="ARBA00022722"/>
    </source>
</evidence>
<proteinExistence type="inferred from homology"/>
<evidence type="ECO:0000313" key="8">
    <source>
        <dbReference type="EMBL" id="CAB4812624.1"/>
    </source>
</evidence>
<dbReference type="InterPro" id="IPR002716">
    <property type="entry name" value="PIN_dom"/>
</dbReference>
<dbReference type="GO" id="GO:0016788">
    <property type="term" value="F:hydrolase activity, acting on ester bonds"/>
    <property type="evidence" value="ECO:0007669"/>
    <property type="project" value="InterPro"/>
</dbReference>
<keyword evidence="4" id="KW-0378">Hydrolase</keyword>
<dbReference type="Gene3D" id="3.40.50.1010">
    <property type="entry name" value="5'-nuclease"/>
    <property type="match status" value="1"/>
</dbReference>
<protein>
    <submittedName>
        <fullName evidence="8">Unannotated protein</fullName>
    </submittedName>
</protein>
<evidence type="ECO:0000313" key="9">
    <source>
        <dbReference type="EMBL" id="CAB4851311.1"/>
    </source>
</evidence>
<evidence type="ECO:0000256" key="1">
    <source>
        <dbReference type="ARBA" id="ARBA00022649"/>
    </source>
</evidence>
<evidence type="ECO:0000313" key="7">
    <source>
        <dbReference type="EMBL" id="CAB4345342.1"/>
    </source>
</evidence>
<dbReference type="EMBL" id="CAFAAO010000023">
    <property type="protein sequence ID" value="CAB4812624.1"/>
    <property type="molecule type" value="Genomic_DNA"/>
</dbReference>
<dbReference type="EMBL" id="CAESAD010000011">
    <property type="protein sequence ID" value="CAB4343942.1"/>
    <property type="molecule type" value="Genomic_DNA"/>
</dbReference>
<dbReference type="EMBL" id="CAESAI010000075">
    <property type="protein sequence ID" value="CAB4345342.1"/>
    <property type="molecule type" value="Genomic_DNA"/>
</dbReference>
<dbReference type="AlphaFoldDB" id="A0A6J6YWF7"/>
<dbReference type="HAMAP" id="MF_00265">
    <property type="entry name" value="VapC_Nob1"/>
    <property type="match status" value="1"/>
</dbReference>
<evidence type="ECO:0000256" key="3">
    <source>
        <dbReference type="ARBA" id="ARBA00022723"/>
    </source>
</evidence>
<feature type="domain" description="PIN" evidence="5">
    <location>
        <begin position="4"/>
        <end position="133"/>
    </location>
</feature>
<dbReference type="InterPro" id="IPR006226">
    <property type="entry name" value="Mtu_PIN"/>
</dbReference>
<gene>
    <name evidence="8" type="ORF">UFOPK3037_01421</name>
    <name evidence="9" type="ORF">UFOPK3278_01454</name>
    <name evidence="7" type="ORF">UFOPK3406_01491</name>
    <name evidence="6" type="ORF">UFOPK3925_01309</name>
    <name evidence="10" type="ORF">UFOPK4097_01257</name>
</gene>
<keyword evidence="2" id="KW-0540">Nuclease</keyword>
<keyword evidence="3" id="KW-0479">Metal-binding</keyword>
<sequence>MLGLDTNVLVYAHRAELPEFGVARRLISDLLSGKEKVGFTHTVLHEFIATVTNAGKFPRPSTMTEALAQINYWLAAPNASVINATLDHFETLSELTKSGDFNGQKIYDAQIAAVCIGNKVSEFLTNDSGFEKFTQLRIRNPFTGPLKWEPTDEFLWHGPVDPNLDVDESISQMYEEMMANDFMTKDED</sequence>
<reference evidence="8" key="1">
    <citation type="submission" date="2020-05" db="EMBL/GenBank/DDBJ databases">
        <authorList>
            <person name="Chiriac C."/>
            <person name="Salcher M."/>
            <person name="Ghai R."/>
            <person name="Kavagutti S V."/>
        </authorList>
    </citation>
    <scope>NUCLEOTIDE SEQUENCE</scope>
</reference>
<evidence type="ECO:0000259" key="5">
    <source>
        <dbReference type="Pfam" id="PF01850"/>
    </source>
</evidence>
<dbReference type="GO" id="GO:0045926">
    <property type="term" value="P:negative regulation of growth"/>
    <property type="evidence" value="ECO:0007669"/>
    <property type="project" value="UniProtKB-ARBA"/>
</dbReference>
<organism evidence="8">
    <name type="scientific">freshwater metagenome</name>
    <dbReference type="NCBI Taxonomy" id="449393"/>
    <lineage>
        <taxon>unclassified sequences</taxon>
        <taxon>metagenomes</taxon>
        <taxon>ecological metagenomes</taxon>
    </lineage>
</organism>
<dbReference type="NCBIfam" id="TIGR00028">
    <property type="entry name" value="Mtu_PIN_fam"/>
    <property type="match status" value="1"/>
</dbReference>
<dbReference type="InterPro" id="IPR022907">
    <property type="entry name" value="VapC_family"/>
</dbReference>